<keyword evidence="1" id="KW-0812">Transmembrane</keyword>
<dbReference type="GO" id="GO:0140359">
    <property type="term" value="F:ABC-type transporter activity"/>
    <property type="evidence" value="ECO:0007669"/>
    <property type="project" value="InterPro"/>
</dbReference>
<keyword evidence="1" id="KW-0472">Membrane</keyword>
<feature type="transmembrane region" description="Helical" evidence="1">
    <location>
        <begin position="233"/>
        <end position="256"/>
    </location>
</feature>
<gene>
    <name evidence="2" type="ORF">DB31_4565</name>
</gene>
<proteinExistence type="predicted"/>
<dbReference type="GO" id="GO:0005886">
    <property type="term" value="C:plasma membrane"/>
    <property type="evidence" value="ECO:0007669"/>
    <property type="project" value="UniProtKB-SubCell"/>
</dbReference>
<feature type="transmembrane region" description="Helical" evidence="1">
    <location>
        <begin position="136"/>
        <end position="159"/>
    </location>
</feature>
<dbReference type="RefSeq" id="WP_044198507.1">
    <property type="nucleotide sequence ID" value="NZ_JMCB01000026.1"/>
</dbReference>
<evidence type="ECO:0000313" key="3">
    <source>
        <dbReference type="Proteomes" id="UP000028725"/>
    </source>
</evidence>
<organism evidence="2 3">
    <name type="scientific">Hyalangium minutum</name>
    <dbReference type="NCBI Taxonomy" id="394096"/>
    <lineage>
        <taxon>Bacteria</taxon>
        <taxon>Pseudomonadati</taxon>
        <taxon>Myxococcota</taxon>
        <taxon>Myxococcia</taxon>
        <taxon>Myxococcales</taxon>
        <taxon>Cystobacterineae</taxon>
        <taxon>Archangiaceae</taxon>
        <taxon>Hyalangium</taxon>
    </lineage>
</organism>
<reference evidence="2 3" key="1">
    <citation type="submission" date="2014-04" db="EMBL/GenBank/DDBJ databases">
        <title>Genome assembly of Hyalangium minutum DSM 14724.</title>
        <authorList>
            <person name="Sharma G."/>
            <person name="Subramanian S."/>
        </authorList>
    </citation>
    <scope>NUCLEOTIDE SEQUENCE [LARGE SCALE GENOMIC DNA]</scope>
    <source>
        <strain evidence="2 3">DSM 14724</strain>
    </source>
</reference>
<feature type="transmembrane region" description="Helical" evidence="1">
    <location>
        <begin position="85"/>
        <end position="102"/>
    </location>
</feature>
<dbReference type="STRING" id="394096.DB31_4565"/>
<dbReference type="AlphaFoldDB" id="A0A085VZS8"/>
<evidence type="ECO:0000256" key="1">
    <source>
        <dbReference type="SAM" id="Phobius"/>
    </source>
</evidence>
<comment type="caution">
    <text evidence="2">The sequence shown here is derived from an EMBL/GenBank/DDBJ whole genome shotgun (WGS) entry which is preliminary data.</text>
</comment>
<protein>
    <submittedName>
        <fullName evidence="2">ABC transporter, permease protein</fullName>
    </submittedName>
</protein>
<feature type="transmembrane region" description="Helical" evidence="1">
    <location>
        <begin position="207"/>
        <end position="227"/>
    </location>
</feature>
<dbReference type="EMBL" id="JMCB01000026">
    <property type="protein sequence ID" value="KFE60941.1"/>
    <property type="molecule type" value="Genomic_DNA"/>
</dbReference>
<keyword evidence="3" id="KW-1185">Reference proteome</keyword>
<dbReference type="PANTHER" id="PTHR43471:SF1">
    <property type="entry name" value="ABC TRANSPORTER PERMEASE PROTEIN NOSY-RELATED"/>
    <property type="match status" value="1"/>
</dbReference>
<dbReference type="Pfam" id="PF12679">
    <property type="entry name" value="ABC2_membrane_2"/>
    <property type="match status" value="1"/>
</dbReference>
<accession>A0A085VZS8</accession>
<dbReference type="PANTHER" id="PTHR43471">
    <property type="entry name" value="ABC TRANSPORTER PERMEASE"/>
    <property type="match status" value="1"/>
</dbReference>
<dbReference type="OrthoDB" id="157137at2"/>
<evidence type="ECO:0000313" key="2">
    <source>
        <dbReference type="EMBL" id="KFE60941.1"/>
    </source>
</evidence>
<feature type="transmembrane region" description="Helical" evidence="1">
    <location>
        <begin position="171"/>
        <end position="195"/>
    </location>
</feature>
<dbReference type="Proteomes" id="UP000028725">
    <property type="component" value="Unassembled WGS sequence"/>
</dbReference>
<sequence>MAFRPKRALAVFWKDFLDLRKNLGLLLSMTVLPLVFICVPIGVVWTYVQRPDDPNLRVIAQYYDKALPLGANAARFLIDRTLTDWFGMFLVMPVFVPILISSQSVAGEKERRTLEPLLASPVTAAELVAGKSLASLVPAVGISWVAFVLFCIGVDVVAWPMVKGPLMPNTLWTFGIFVLAPLFAFFGNGVAVLISARVSEARTAQQLSALVVLPLVGLVGGQVAGLLTAGMGYYAVQGAVVLLLDAVLLVASIRLLDRERLISRWG</sequence>
<feature type="transmembrane region" description="Helical" evidence="1">
    <location>
        <begin position="23"/>
        <end position="48"/>
    </location>
</feature>
<keyword evidence="1" id="KW-1133">Transmembrane helix</keyword>
<name>A0A085VZS8_9BACT</name>
<dbReference type="PATRIC" id="fig|394096.3.peg.8297"/>